<name>A0ACC2UEY0_9FUNG</name>
<comment type="caution">
    <text evidence="1">The sequence shown here is derived from an EMBL/GenBank/DDBJ whole genome shotgun (WGS) entry which is preliminary data.</text>
</comment>
<keyword evidence="2" id="KW-1185">Reference proteome</keyword>
<reference evidence="1" key="1">
    <citation type="submission" date="2022-04" db="EMBL/GenBank/DDBJ databases">
        <title>Genome of the entomopathogenic fungus Entomophthora muscae.</title>
        <authorList>
            <person name="Elya C."/>
            <person name="Lovett B.R."/>
            <person name="Lee E."/>
            <person name="Macias A.M."/>
            <person name="Hajek A.E."/>
            <person name="De Bivort B.L."/>
            <person name="Kasson M.T."/>
            <person name="De Fine Licht H.H."/>
            <person name="Stajich J.E."/>
        </authorList>
    </citation>
    <scope>NUCLEOTIDE SEQUENCE</scope>
    <source>
        <strain evidence="1">Berkeley</strain>
    </source>
</reference>
<evidence type="ECO:0000313" key="1">
    <source>
        <dbReference type="EMBL" id="KAJ9084947.1"/>
    </source>
</evidence>
<dbReference type="Proteomes" id="UP001165960">
    <property type="component" value="Unassembled WGS sequence"/>
</dbReference>
<organism evidence="1 2">
    <name type="scientific">Entomophthora muscae</name>
    <dbReference type="NCBI Taxonomy" id="34485"/>
    <lineage>
        <taxon>Eukaryota</taxon>
        <taxon>Fungi</taxon>
        <taxon>Fungi incertae sedis</taxon>
        <taxon>Zoopagomycota</taxon>
        <taxon>Entomophthoromycotina</taxon>
        <taxon>Entomophthoromycetes</taxon>
        <taxon>Entomophthorales</taxon>
        <taxon>Entomophthoraceae</taxon>
        <taxon>Entomophthora</taxon>
    </lineage>
</organism>
<gene>
    <name evidence="1" type="ORF">DSO57_1018839</name>
</gene>
<sequence>MICVNVLLVLASISSQVIQNKPYSIDLSGVRSNNYRRFKSGEKVVDGRKLKYNGEYDYYQLYNVAESRASGPAVDVSECITCPVEGEVCPVYQKVRPRIYANRDSVVRIPEKLIQTLSQEDVIYTAITPSLKTHYNILPGFSAMLTFTPRMSNFTAGLKKCKPTEQNHGFWPKGEFRCKPFRIHQLVPITSTKGNAVGEFGYRKCHHTDFTP</sequence>
<proteinExistence type="predicted"/>
<evidence type="ECO:0000313" key="2">
    <source>
        <dbReference type="Proteomes" id="UP001165960"/>
    </source>
</evidence>
<dbReference type="EMBL" id="QTSX02000793">
    <property type="protein sequence ID" value="KAJ9084947.1"/>
    <property type="molecule type" value="Genomic_DNA"/>
</dbReference>
<accession>A0ACC2UEY0</accession>
<protein>
    <submittedName>
        <fullName evidence="1">Uncharacterized protein</fullName>
    </submittedName>
</protein>